<dbReference type="RefSeq" id="WP_189579104.1">
    <property type="nucleotide sequence ID" value="NZ_BMYF01000003.1"/>
</dbReference>
<reference evidence="3" key="2">
    <citation type="submission" date="2020-09" db="EMBL/GenBank/DDBJ databases">
        <authorList>
            <person name="Sun Q."/>
            <person name="Kim S."/>
        </authorList>
    </citation>
    <scope>NUCLEOTIDE SEQUENCE</scope>
    <source>
        <strain evidence="3">KCTC 23224</strain>
    </source>
</reference>
<dbReference type="PANTHER" id="PTHR48073">
    <property type="entry name" value="O-SUCCINYLBENZOATE SYNTHASE-RELATED"/>
    <property type="match status" value="1"/>
</dbReference>
<sequence length="365" mass="41780">MSSIHAIRFSYVPHQLKFNFDAGTSRGVLKEKTTYFIQANTSENSSVGWGEVAPLVKLSIDDRPDFEQQLQKYCKKLVFEYDLRSKVTSKQIFHWCAEVISNEFPSIRFAFETAILDLINGGQRMIFDTDFFHKEQAIAINGLIWMGDKEFMLDQINEKLAKGFSCIKMKIGAIDFEQECRLLEYIRSRFSAKSITLRVDANGAFHPYEALNKLERLAKFDLHSIEQPIAVNQWKEMSELCKVTPLPIALDEELIGIYGFENRKQLLESIRPQYIILKPSLLGGLRDTQEWIALAEAKDIAWWMTSALESNVGLNAIAQFTSTYQDLMHQGLGTGQLFTNNIDSPLVVENGFITYKKDKSWGEMP</sequence>
<dbReference type="CDD" id="cd03320">
    <property type="entry name" value="OSBS"/>
    <property type="match status" value="1"/>
</dbReference>
<accession>A0A8J3G4E9</accession>
<dbReference type="InterPro" id="IPR018110">
    <property type="entry name" value="Mandel_Rmase/mucon_lact_enz_CS"/>
</dbReference>
<dbReference type="InterPro" id="IPR013342">
    <property type="entry name" value="Mandelate_racemase_C"/>
</dbReference>
<dbReference type="Gene3D" id="3.30.390.10">
    <property type="entry name" value="Enolase-like, N-terminal domain"/>
    <property type="match status" value="1"/>
</dbReference>
<evidence type="ECO:0000313" key="3">
    <source>
        <dbReference type="EMBL" id="GHB29060.1"/>
    </source>
</evidence>
<dbReference type="AlphaFoldDB" id="A0A8J3G4E9"/>
<keyword evidence="1" id="KW-0479">Metal-binding</keyword>
<dbReference type="SFLD" id="SFLDS00001">
    <property type="entry name" value="Enolase"/>
    <property type="match status" value="1"/>
</dbReference>
<dbReference type="SMART" id="SM00922">
    <property type="entry name" value="MR_MLE"/>
    <property type="match status" value="1"/>
</dbReference>
<dbReference type="GO" id="GO:0016854">
    <property type="term" value="F:racemase and epimerase activity"/>
    <property type="evidence" value="ECO:0007669"/>
    <property type="project" value="UniProtKB-ARBA"/>
</dbReference>
<dbReference type="Proteomes" id="UP000642809">
    <property type="component" value="Unassembled WGS sequence"/>
</dbReference>
<dbReference type="PROSITE" id="PS00909">
    <property type="entry name" value="MR_MLE_2"/>
    <property type="match status" value="1"/>
</dbReference>
<proteinExistence type="predicted"/>
<dbReference type="GO" id="GO:0046872">
    <property type="term" value="F:metal ion binding"/>
    <property type="evidence" value="ECO:0007669"/>
    <property type="project" value="UniProtKB-KW"/>
</dbReference>
<feature type="domain" description="Mandelate racemase/muconate lactonizing enzyme C-terminal" evidence="2">
    <location>
        <begin position="149"/>
        <end position="247"/>
    </location>
</feature>
<dbReference type="EMBL" id="BMYF01000003">
    <property type="protein sequence ID" value="GHB29060.1"/>
    <property type="molecule type" value="Genomic_DNA"/>
</dbReference>
<dbReference type="SFLD" id="SFLDF00009">
    <property type="entry name" value="o-succinylbenzoate_synthase"/>
    <property type="match status" value="1"/>
</dbReference>
<name>A0A8J3G4E9_9BACT</name>
<evidence type="ECO:0000313" key="4">
    <source>
        <dbReference type="Proteomes" id="UP000642809"/>
    </source>
</evidence>
<dbReference type="InterPro" id="IPR029065">
    <property type="entry name" value="Enolase_C-like"/>
</dbReference>
<keyword evidence="4" id="KW-1185">Reference proteome</keyword>
<dbReference type="InterPro" id="IPR036849">
    <property type="entry name" value="Enolase-like_C_sf"/>
</dbReference>
<protein>
    <submittedName>
        <fullName evidence="3">O-succinylbenzoate synthase</fullName>
    </submittedName>
</protein>
<reference evidence="3" key="1">
    <citation type="journal article" date="2014" name="Int. J. Syst. Evol. Microbiol.">
        <title>Complete genome sequence of Corynebacterium casei LMG S-19264T (=DSM 44701T), isolated from a smear-ripened cheese.</title>
        <authorList>
            <consortium name="US DOE Joint Genome Institute (JGI-PGF)"/>
            <person name="Walter F."/>
            <person name="Albersmeier A."/>
            <person name="Kalinowski J."/>
            <person name="Ruckert C."/>
        </authorList>
    </citation>
    <scope>NUCLEOTIDE SEQUENCE</scope>
    <source>
        <strain evidence="3">KCTC 23224</strain>
    </source>
</reference>
<dbReference type="InterPro" id="IPR029017">
    <property type="entry name" value="Enolase-like_N"/>
</dbReference>
<dbReference type="SUPFAM" id="SSF54826">
    <property type="entry name" value="Enolase N-terminal domain-like"/>
    <property type="match status" value="1"/>
</dbReference>
<organism evidence="3 4">
    <name type="scientific">Mongoliitalea lutea</name>
    <dbReference type="NCBI Taxonomy" id="849756"/>
    <lineage>
        <taxon>Bacteria</taxon>
        <taxon>Pseudomonadati</taxon>
        <taxon>Bacteroidota</taxon>
        <taxon>Cytophagia</taxon>
        <taxon>Cytophagales</taxon>
        <taxon>Cyclobacteriaceae</taxon>
        <taxon>Mongoliitalea</taxon>
    </lineage>
</organism>
<gene>
    <name evidence="3" type="primary">menC</name>
    <name evidence="3" type="ORF">GCM10008106_07350</name>
</gene>
<dbReference type="SFLD" id="SFLDG00180">
    <property type="entry name" value="muconate_cycloisomerase"/>
    <property type="match status" value="1"/>
</dbReference>
<evidence type="ECO:0000256" key="1">
    <source>
        <dbReference type="ARBA" id="ARBA00022723"/>
    </source>
</evidence>
<comment type="caution">
    <text evidence="3">The sequence shown here is derived from an EMBL/GenBank/DDBJ whole genome shotgun (WGS) entry which is preliminary data.</text>
</comment>
<dbReference type="SUPFAM" id="SSF51604">
    <property type="entry name" value="Enolase C-terminal domain-like"/>
    <property type="match status" value="1"/>
</dbReference>
<dbReference type="GO" id="GO:0009063">
    <property type="term" value="P:amino acid catabolic process"/>
    <property type="evidence" value="ECO:0007669"/>
    <property type="project" value="InterPro"/>
</dbReference>
<dbReference type="Gene3D" id="3.20.20.120">
    <property type="entry name" value="Enolase-like C-terminal domain"/>
    <property type="match status" value="1"/>
</dbReference>
<dbReference type="Pfam" id="PF13378">
    <property type="entry name" value="MR_MLE_C"/>
    <property type="match status" value="1"/>
</dbReference>
<dbReference type="PANTHER" id="PTHR48073:SF2">
    <property type="entry name" value="O-SUCCINYLBENZOATE SYNTHASE"/>
    <property type="match status" value="1"/>
</dbReference>
<evidence type="ECO:0000259" key="2">
    <source>
        <dbReference type="SMART" id="SM00922"/>
    </source>
</evidence>